<name>A0A9D1FNQ5_9FIRM</name>
<dbReference type="Pfam" id="PF13692">
    <property type="entry name" value="Glyco_trans_1_4"/>
    <property type="match status" value="1"/>
</dbReference>
<dbReference type="Gene3D" id="3.40.50.2000">
    <property type="entry name" value="Glycogen Phosphorylase B"/>
    <property type="match status" value="2"/>
</dbReference>
<evidence type="ECO:0000313" key="4">
    <source>
        <dbReference type="EMBL" id="HIS76902.1"/>
    </source>
</evidence>
<dbReference type="GO" id="GO:0016757">
    <property type="term" value="F:glycosyltransferase activity"/>
    <property type="evidence" value="ECO:0007669"/>
    <property type="project" value="UniProtKB-KW"/>
</dbReference>
<keyword evidence="2" id="KW-0808">Transferase</keyword>
<protein>
    <submittedName>
        <fullName evidence="4">Glycosyltransferase</fullName>
    </submittedName>
</protein>
<evidence type="ECO:0000313" key="5">
    <source>
        <dbReference type="Proteomes" id="UP000824002"/>
    </source>
</evidence>
<proteinExistence type="predicted"/>
<dbReference type="PANTHER" id="PTHR12526:SF629">
    <property type="entry name" value="TEICHURONIC ACID BIOSYNTHESIS GLYCOSYLTRANSFERASE TUAH-RELATED"/>
    <property type="match status" value="1"/>
</dbReference>
<evidence type="ECO:0000256" key="1">
    <source>
        <dbReference type="ARBA" id="ARBA00022676"/>
    </source>
</evidence>
<sequence>MKQNLLIVTEHYPCGTQESFLENEIEELKKLYRVHVVTLDTERQMSQKLPKDVVFYRPAEKSSKLQQALLRITCRFSHGYKQETALAKAEGRLTPAYKKHLLAILVKSRLLYNYIRSQELFEEDEPLLIYSANFNDYLYGLCCLKEYSDDIRVVSRCHNANMFNPRNGKRRDTLNSAVNKLVDAVYFTSEHSRQLYLDHFVEPGEDISRFLVARIGVPGQEREPLEPLPEFFLRIVTCSPTEPDKRLKLIVDALALVTSGCIEWVHIGTGSKQQELMDYAREKLSDHKGIRCRFLGRLTREEIYHYYRDNYVDMFLSVSVAESVPTSMMEAMANHIFVAATNVDGVSAVVDNDCGMLLPADVTAEQLAKALDGFCHISKESIARKGEKAFQCWQEKFDAARNCRIFAERLAALSGQTPEEVEKAREQADQQENAPKKSVFSPLQSPAAKADIHEMPLSFRESLKADGLLAEDDAAEEPYQSGAAVEHEELPEQEASLPEGFFEGLMETSAAEEPEATEVLEAGEKPETAPEEEASDTPVA</sequence>
<dbReference type="AlphaFoldDB" id="A0A9D1FNQ5"/>
<reference evidence="4" key="2">
    <citation type="journal article" date="2021" name="PeerJ">
        <title>Extensive microbial diversity within the chicken gut microbiome revealed by metagenomics and culture.</title>
        <authorList>
            <person name="Gilroy R."/>
            <person name="Ravi A."/>
            <person name="Getino M."/>
            <person name="Pursley I."/>
            <person name="Horton D.L."/>
            <person name="Alikhan N.F."/>
            <person name="Baker D."/>
            <person name="Gharbi K."/>
            <person name="Hall N."/>
            <person name="Watson M."/>
            <person name="Adriaenssens E.M."/>
            <person name="Foster-Nyarko E."/>
            <person name="Jarju S."/>
            <person name="Secka A."/>
            <person name="Antonio M."/>
            <person name="Oren A."/>
            <person name="Chaudhuri R.R."/>
            <person name="La Ragione R."/>
            <person name="Hildebrand F."/>
            <person name="Pallen M.J."/>
        </authorList>
    </citation>
    <scope>NUCLEOTIDE SEQUENCE</scope>
    <source>
        <strain evidence="4">CHK199-13235</strain>
    </source>
</reference>
<dbReference type="Proteomes" id="UP000824002">
    <property type="component" value="Unassembled WGS sequence"/>
</dbReference>
<organism evidence="4 5">
    <name type="scientific">Candidatus Merdivicinus excrementipullorum</name>
    <dbReference type="NCBI Taxonomy" id="2840867"/>
    <lineage>
        <taxon>Bacteria</taxon>
        <taxon>Bacillati</taxon>
        <taxon>Bacillota</taxon>
        <taxon>Clostridia</taxon>
        <taxon>Eubacteriales</taxon>
        <taxon>Oscillospiraceae</taxon>
        <taxon>Oscillospiraceae incertae sedis</taxon>
        <taxon>Candidatus Merdivicinus</taxon>
    </lineage>
</organism>
<feature type="compositionally biased region" description="Acidic residues" evidence="3">
    <location>
        <begin position="529"/>
        <end position="540"/>
    </location>
</feature>
<accession>A0A9D1FNQ5</accession>
<feature type="region of interest" description="Disordered" evidence="3">
    <location>
        <begin position="473"/>
        <end position="540"/>
    </location>
</feature>
<gene>
    <name evidence="4" type="ORF">IAB51_08850</name>
</gene>
<reference evidence="4" key="1">
    <citation type="submission" date="2020-10" db="EMBL/GenBank/DDBJ databases">
        <authorList>
            <person name="Gilroy R."/>
        </authorList>
    </citation>
    <scope>NUCLEOTIDE SEQUENCE</scope>
    <source>
        <strain evidence="4">CHK199-13235</strain>
    </source>
</reference>
<keyword evidence="1" id="KW-0328">Glycosyltransferase</keyword>
<feature type="region of interest" description="Disordered" evidence="3">
    <location>
        <begin position="416"/>
        <end position="454"/>
    </location>
</feature>
<dbReference type="SUPFAM" id="SSF53756">
    <property type="entry name" value="UDP-Glycosyltransferase/glycogen phosphorylase"/>
    <property type="match status" value="1"/>
</dbReference>
<dbReference type="EMBL" id="DVJP01000058">
    <property type="protein sequence ID" value="HIS76902.1"/>
    <property type="molecule type" value="Genomic_DNA"/>
</dbReference>
<evidence type="ECO:0000256" key="3">
    <source>
        <dbReference type="SAM" id="MobiDB-lite"/>
    </source>
</evidence>
<dbReference type="PANTHER" id="PTHR12526">
    <property type="entry name" value="GLYCOSYLTRANSFERASE"/>
    <property type="match status" value="1"/>
</dbReference>
<evidence type="ECO:0000256" key="2">
    <source>
        <dbReference type="ARBA" id="ARBA00022679"/>
    </source>
</evidence>
<comment type="caution">
    <text evidence="4">The sequence shown here is derived from an EMBL/GenBank/DDBJ whole genome shotgun (WGS) entry which is preliminary data.</text>
</comment>